<dbReference type="Pfam" id="PF00339">
    <property type="entry name" value="Arrestin_N"/>
    <property type="match status" value="1"/>
</dbReference>
<gene>
    <name evidence="5" type="ORF">N7494_003702</name>
</gene>
<dbReference type="Pfam" id="PF02752">
    <property type="entry name" value="Arrestin_C"/>
    <property type="match status" value="1"/>
</dbReference>
<dbReference type="PANTHER" id="PTHR11188">
    <property type="entry name" value="ARRESTIN DOMAIN CONTAINING PROTEIN"/>
    <property type="match status" value="1"/>
</dbReference>
<accession>A0AAD6GGL6</accession>
<dbReference type="GO" id="GO:0031625">
    <property type="term" value="F:ubiquitin protein ligase binding"/>
    <property type="evidence" value="ECO:0007669"/>
    <property type="project" value="TreeGrafter"/>
</dbReference>
<dbReference type="PANTHER" id="PTHR11188:SF17">
    <property type="entry name" value="FI21816P1"/>
    <property type="match status" value="1"/>
</dbReference>
<dbReference type="AlphaFoldDB" id="A0AAD6GGL6"/>
<dbReference type="InterPro" id="IPR014756">
    <property type="entry name" value="Ig_E-set"/>
</dbReference>
<evidence type="ECO:0000313" key="6">
    <source>
        <dbReference type="Proteomes" id="UP001220324"/>
    </source>
</evidence>
<dbReference type="GO" id="GO:0005886">
    <property type="term" value="C:plasma membrane"/>
    <property type="evidence" value="ECO:0007669"/>
    <property type="project" value="TreeGrafter"/>
</dbReference>
<organism evidence="5 6">
    <name type="scientific">Penicillium frequentans</name>
    <dbReference type="NCBI Taxonomy" id="3151616"/>
    <lineage>
        <taxon>Eukaryota</taxon>
        <taxon>Fungi</taxon>
        <taxon>Dikarya</taxon>
        <taxon>Ascomycota</taxon>
        <taxon>Pezizomycotina</taxon>
        <taxon>Eurotiomycetes</taxon>
        <taxon>Eurotiomycetidae</taxon>
        <taxon>Eurotiales</taxon>
        <taxon>Aspergillaceae</taxon>
        <taxon>Penicillium</taxon>
    </lineage>
</organism>
<evidence type="ECO:0000256" key="2">
    <source>
        <dbReference type="ARBA" id="ARBA00022786"/>
    </source>
</evidence>
<evidence type="ECO:0000256" key="1">
    <source>
        <dbReference type="ARBA" id="ARBA00005298"/>
    </source>
</evidence>
<dbReference type="EMBL" id="JAQIZZ010000003">
    <property type="protein sequence ID" value="KAJ5546117.1"/>
    <property type="molecule type" value="Genomic_DNA"/>
</dbReference>
<sequence>MASWLLGCMHTASVPSYFDIRLDSDTLWLPQIGDDSSYGTLNGTVVLCLGKPMQVKDFKLHIRGTHYINWDCTDTEGQHKRVPWRESIFYHQIWNFKTGFKKGQNVLQPGNHEFHFSVSLNSRLPPTIEGLDDCFLRYKLTAELNCPWGVINESRSMDVSRMQDIFSFMEPQGIEGFWDKKITYHVTVPGHALPLGCPIKVDMRYIPLLKGLFAKTMKVQLIEAHSIFQRFGTELARRRTREVVVAEDLAEFEEFEENLSLEAYGDQWRNITHTIFMPESLKACRPTSRSLVLEVTHSLKVSIRLRNPSGKYSEISTIFPLILCPVPGSTLHQFSQSDVFLSSIQPPPAYVDHVRDQLYLESDSPCMSRTTARSQPTCSSETLGSSWHGFLGEISQTPCYETAVLSGTPRQECSPSYAEHGSF</sequence>
<proteinExistence type="inferred from homology"/>
<dbReference type="Gene3D" id="2.60.40.640">
    <property type="match status" value="1"/>
</dbReference>
<dbReference type="InterPro" id="IPR011022">
    <property type="entry name" value="Arrestin_C-like"/>
</dbReference>
<dbReference type="InterPro" id="IPR011021">
    <property type="entry name" value="Arrestin-like_N"/>
</dbReference>
<reference evidence="5 6" key="1">
    <citation type="journal article" date="2023" name="IMA Fungus">
        <title>Comparative genomic study of the Penicillium genus elucidates a diverse pangenome and 15 lateral gene transfer events.</title>
        <authorList>
            <person name="Petersen C."/>
            <person name="Sorensen T."/>
            <person name="Nielsen M.R."/>
            <person name="Sondergaard T.E."/>
            <person name="Sorensen J.L."/>
            <person name="Fitzpatrick D.A."/>
            <person name="Frisvad J.C."/>
            <person name="Nielsen K.L."/>
        </authorList>
    </citation>
    <scope>NUCLEOTIDE SEQUENCE [LARGE SCALE GENOMIC DNA]</scope>
    <source>
        <strain evidence="5 6">IBT 35679</strain>
    </source>
</reference>
<evidence type="ECO:0000313" key="5">
    <source>
        <dbReference type="EMBL" id="KAJ5546117.1"/>
    </source>
</evidence>
<evidence type="ECO:0000256" key="3">
    <source>
        <dbReference type="ARBA" id="ARBA00038766"/>
    </source>
</evidence>
<dbReference type="SMART" id="SM01017">
    <property type="entry name" value="Arrestin_C"/>
    <property type="match status" value="1"/>
</dbReference>
<comment type="caution">
    <text evidence="5">The sequence shown here is derived from an EMBL/GenBank/DDBJ whole genome shotgun (WGS) entry which is preliminary data.</text>
</comment>
<dbReference type="InterPro" id="IPR014752">
    <property type="entry name" value="Arrestin-like_C"/>
</dbReference>
<name>A0AAD6GGL6_9EURO</name>
<dbReference type="InterPro" id="IPR050357">
    <property type="entry name" value="Arrestin_domain-protein"/>
</dbReference>
<keyword evidence="6" id="KW-1185">Reference proteome</keyword>
<protein>
    <recommendedName>
        <fullName evidence="4">Arrestin C-terminal-like domain-containing protein</fullName>
    </recommendedName>
</protein>
<dbReference type="GO" id="GO:0070086">
    <property type="term" value="P:ubiquitin-dependent endocytosis"/>
    <property type="evidence" value="ECO:0007669"/>
    <property type="project" value="TreeGrafter"/>
</dbReference>
<dbReference type="SUPFAM" id="SSF81296">
    <property type="entry name" value="E set domains"/>
    <property type="match status" value="1"/>
</dbReference>
<comment type="subunit">
    <text evidence="3">Interacts with hulA.</text>
</comment>
<keyword evidence="2" id="KW-0833">Ubl conjugation pathway</keyword>
<feature type="domain" description="Arrestin C-terminal-like" evidence="4">
    <location>
        <begin position="178"/>
        <end position="328"/>
    </location>
</feature>
<comment type="similarity">
    <text evidence="1">Belongs to the arrestin family.</text>
</comment>
<dbReference type="GO" id="GO:0005829">
    <property type="term" value="C:cytosol"/>
    <property type="evidence" value="ECO:0007669"/>
    <property type="project" value="TreeGrafter"/>
</dbReference>
<dbReference type="GO" id="GO:0030674">
    <property type="term" value="F:protein-macromolecule adaptor activity"/>
    <property type="evidence" value="ECO:0007669"/>
    <property type="project" value="TreeGrafter"/>
</dbReference>
<evidence type="ECO:0000259" key="4">
    <source>
        <dbReference type="SMART" id="SM01017"/>
    </source>
</evidence>
<dbReference type="Proteomes" id="UP001220324">
    <property type="component" value="Unassembled WGS sequence"/>
</dbReference>